<dbReference type="Proteomes" id="UP000019335">
    <property type="component" value="Chromosome 16"/>
</dbReference>
<comment type="similarity">
    <text evidence="2 7">Belongs to the CTL (choline transporter-like) family.</text>
</comment>
<feature type="transmembrane region" description="Helical" evidence="7">
    <location>
        <begin position="598"/>
        <end position="623"/>
    </location>
</feature>
<proteinExistence type="inferred from homology"/>
<evidence type="ECO:0000256" key="1">
    <source>
        <dbReference type="ARBA" id="ARBA00004141"/>
    </source>
</evidence>
<feature type="transmembrane region" description="Helical" evidence="7">
    <location>
        <begin position="528"/>
        <end position="549"/>
    </location>
</feature>
<evidence type="ECO:0000256" key="6">
    <source>
        <dbReference type="ARBA" id="ARBA00023180"/>
    </source>
</evidence>
<dbReference type="AlphaFoldDB" id="W7TBK4"/>
<accession>W7TBK4</accession>
<feature type="transmembrane region" description="Helical" evidence="7">
    <location>
        <begin position="252"/>
        <end position="275"/>
    </location>
</feature>
<dbReference type="EMBL" id="AZIL01001543">
    <property type="protein sequence ID" value="EWM23662.1"/>
    <property type="molecule type" value="Genomic_DNA"/>
</dbReference>
<keyword evidence="5 7" id="KW-0472">Membrane</keyword>
<dbReference type="GO" id="GO:0022857">
    <property type="term" value="F:transmembrane transporter activity"/>
    <property type="evidence" value="ECO:0007669"/>
    <property type="project" value="UniProtKB-UniRule"/>
</dbReference>
<organism evidence="9 10">
    <name type="scientific">Nannochloropsis gaditana</name>
    <dbReference type="NCBI Taxonomy" id="72520"/>
    <lineage>
        <taxon>Eukaryota</taxon>
        <taxon>Sar</taxon>
        <taxon>Stramenopiles</taxon>
        <taxon>Ochrophyta</taxon>
        <taxon>Eustigmatophyceae</taxon>
        <taxon>Eustigmatales</taxon>
        <taxon>Monodopsidaceae</taxon>
        <taxon>Nannochloropsis</taxon>
    </lineage>
</organism>
<keyword evidence="6" id="KW-0325">Glycoprotein</keyword>
<dbReference type="PANTHER" id="PTHR12385:SF14">
    <property type="entry name" value="CHOLINE TRANSPORTER-LIKE 2"/>
    <property type="match status" value="1"/>
</dbReference>
<dbReference type="InterPro" id="IPR007603">
    <property type="entry name" value="Choline_transptr-like"/>
</dbReference>
<evidence type="ECO:0000256" key="5">
    <source>
        <dbReference type="ARBA" id="ARBA00023136"/>
    </source>
</evidence>
<feature type="transmembrane region" description="Helical" evidence="7">
    <location>
        <begin position="407"/>
        <end position="439"/>
    </location>
</feature>
<evidence type="ECO:0000313" key="10">
    <source>
        <dbReference type="Proteomes" id="UP000019335"/>
    </source>
</evidence>
<evidence type="ECO:0000313" key="9">
    <source>
        <dbReference type="EMBL" id="EWM23662.1"/>
    </source>
</evidence>
<protein>
    <recommendedName>
        <fullName evidence="7">Choline transporter-like protein</fullName>
    </recommendedName>
</protein>
<dbReference type="GO" id="GO:0005886">
    <property type="term" value="C:plasma membrane"/>
    <property type="evidence" value="ECO:0007669"/>
    <property type="project" value="UniProtKB-SubCell"/>
</dbReference>
<name>W7TBK4_9STRA</name>
<feature type="transmembrane region" description="Helical" evidence="7">
    <location>
        <begin position="561"/>
        <end position="586"/>
    </location>
</feature>
<feature type="transmembrane region" description="Helical" evidence="7">
    <location>
        <begin position="295"/>
        <end position="318"/>
    </location>
</feature>
<evidence type="ECO:0000256" key="3">
    <source>
        <dbReference type="ARBA" id="ARBA00022692"/>
    </source>
</evidence>
<gene>
    <name evidence="9" type="ORF">Naga_100030g48</name>
</gene>
<evidence type="ECO:0000256" key="8">
    <source>
        <dbReference type="SAM" id="MobiDB-lite"/>
    </source>
</evidence>
<dbReference type="OrthoDB" id="420519at2759"/>
<feature type="region of interest" description="Disordered" evidence="8">
    <location>
        <begin position="654"/>
        <end position="681"/>
    </location>
</feature>
<keyword evidence="10" id="KW-1185">Reference proteome</keyword>
<evidence type="ECO:0000256" key="2">
    <source>
        <dbReference type="ARBA" id="ARBA00007168"/>
    </source>
</evidence>
<feature type="transmembrane region" description="Helical" evidence="7">
    <location>
        <begin position="460"/>
        <end position="486"/>
    </location>
</feature>
<feature type="transmembrane region" description="Helical" evidence="7">
    <location>
        <begin position="226"/>
        <end position="245"/>
    </location>
</feature>
<keyword evidence="4 7" id="KW-1133">Transmembrane helix</keyword>
<evidence type="ECO:0000256" key="7">
    <source>
        <dbReference type="RuleBase" id="RU368066"/>
    </source>
</evidence>
<comment type="subcellular location">
    <subcellularLocation>
        <location evidence="7">Cell membrane</location>
        <topology evidence="7">Multi-pass membrane protein</topology>
    </subcellularLocation>
    <subcellularLocation>
        <location evidence="1">Membrane</location>
        <topology evidence="1">Multi-pass membrane protein</topology>
    </subcellularLocation>
</comment>
<reference evidence="9 10" key="1">
    <citation type="journal article" date="2014" name="Mol. Plant">
        <title>Chromosome Scale Genome Assembly and Transcriptome Profiling of Nannochloropsis gaditana in Nitrogen Depletion.</title>
        <authorList>
            <person name="Corteggiani Carpinelli E."/>
            <person name="Telatin A."/>
            <person name="Vitulo N."/>
            <person name="Forcato C."/>
            <person name="D'Angelo M."/>
            <person name="Schiavon R."/>
            <person name="Vezzi A."/>
            <person name="Giacometti G.M."/>
            <person name="Morosinotto T."/>
            <person name="Valle G."/>
        </authorList>
    </citation>
    <scope>NUCLEOTIDE SEQUENCE [LARGE SCALE GENOMIC DNA]</scope>
    <source>
        <strain evidence="9 10">B-31</strain>
    </source>
</reference>
<sequence>MSKHPHAYIASIISAREPRSHSRTHPVPGGMPASAAGVTLTSGGNSVVPRRYILSEQDEAHVNNSKFEAAADFQGPVKKRTCTDPCFLILLLGAWAVMSWIGREAMLNGHVEVLTNGYDWNGTVCQGSTPFFMPLNIKTMGVCLEECPEIYDPAVVFCIGEVAPTEDNIQKGYCIPQYPTKEIMNRCYITNSTALEAFSMAKSYRDDLDVSVLTEFYGDVINARTFIFGIGFGAALILGFLWTWLLRTPGLIYVAVWTVNMLVWACLGALGAFMYLWANDWKNDVPRTHSDREVWVAKGLGIFFLVMCALWLCTLVFLRKRINLAVGLVREAARAVIDMPLIVLYPFLQAAGLVLFLVPWSFYSVNIASMGHFEPRLFQGTGVNPFAEAGPEVIVQRFQYGASGSDFAWYMLFVLLWTAQFIIAVGQITLALAVSTWYFTRDKGTIGSGTLCKAVGITGLYHLGTAAFGSLVIAVVEAIRSIIAYIQKILKRSENKVAQYLLCCCQCGFWCLEKILKFVNKNAYIQTAVNGTSFCTSGKMAFFLIARNIMRIGAVSLVSEFVIIIGKVFVSVTAGAISFYTMTFFLEDRIHSPIGPTILVVILAWFTADMFCQIFSMAVSALLQAFIADEEMFGPGERYASTALAVYIDENGGSSDGGNRKQNGNAHRTHYDDDDGTTGKIKSVKDKAEEAEIFAKVAC</sequence>
<dbReference type="Pfam" id="PF04515">
    <property type="entry name" value="Choline_transpo"/>
    <property type="match status" value="1"/>
</dbReference>
<evidence type="ECO:0000256" key="4">
    <source>
        <dbReference type="ARBA" id="ARBA00022989"/>
    </source>
</evidence>
<comment type="function">
    <text evidence="7">Choline transporter.</text>
</comment>
<feature type="transmembrane region" description="Helical" evidence="7">
    <location>
        <begin position="339"/>
        <end position="363"/>
    </location>
</feature>
<keyword evidence="3 7" id="KW-0812">Transmembrane</keyword>
<comment type="caution">
    <text evidence="9">The sequence shown here is derived from an EMBL/GenBank/DDBJ whole genome shotgun (WGS) entry which is preliminary data.</text>
</comment>
<dbReference type="PANTHER" id="PTHR12385">
    <property type="entry name" value="CHOLINE TRANSPORTER-LIKE (SLC FAMILY 44)"/>
    <property type="match status" value="1"/>
</dbReference>